<evidence type="ECO:0000313" key="3">
    <source>
        <dbReference type="EMBL" id="MDL9978854.1"/>
    </source>
</evidence>
<organism evidence="3 4">
    <name type="scientific">Microbacterium candidum</name>
    <dbReference type="NCBI Taxonomy" id="3041922"/>
    <lineage>
        <taxon>Bacteria</taxon>
        <taxon>Bacillati</taxon>
        <taxon>Actinomycetota</taxon>
        <taxon>Actinomycetes</taxon>
        <taxon>Micrococcales</taxon>
        <taxon>Microbacteriaceae</taxon>
        <taxon>Microbacterium</taxon>
    </lineage>
</organism>
<sequence>MKLPIPFDDPATYPGHSGVDFAQPRGTRFRASGDGAVTLRRTTPAGGNMIWVEYDALPTGAGVGYAHMDSWTDCPTVGTRVTEGTVLGRVGSSGHSTGPHLHVEVAGHATTAGFWEFFDPIRVISPLPTTAASSPHPITEEPDMDATQSKQLTEIHQAIFARKSDGPGSWDGIDQKLGILVAQLGEIRQAIFARKSDGPGSWDGIDQKLGILVAQVDAMRSASR</sequence>
<name>A0ABT7MWN8_9MICO</name>
<keyword evidence="1" id="KW-0732">Signal</keyword>
<dbReference type="SUPFAM" id="SSF51261">
    <property type="entry name" value="Duplicated hybrid motif"/>
    <property type="match status" value="1"/>
</dbReference>
<dbReference type="EC" id="3.4.-.-" evidence="3"/>
<reference evidence="3 4" key="1">
    <citation type="submission" date="2023-06" db="EMBL/GenBank/DDBJ databases">
        <title>Microbacterium sp. nov., isolated from a waste landfill.</title>
        <authorList>
            <person name="Wen W."/>
        </authorList>
    </citation>
    <scope>NUCLEOTIDE SEQUENCE [LARGE SCALE GENOMIC DNA]</scope>
    <source>
        <strain evidence="3 4">ASV49</strain>
    </source>
</reference>
<dbReference type="InterPro" id="IPR011055">
    <property type="entry name" value="Dup_hybrid_motif"/>
</dbReference>
<dbReference type="EMBL" id="JASXSZ010000001">
    <property type="protein sequence ID" value="MDL9978854.1"/>
    <property type="molecule type" value="Genomic_DNA"/>
</dbReference>
<gene>
    <name evidence="3" type="ORF">QSV35_05895</name>
</gene>
<dbReference type="Pfam" id="PF01551">
    <property type="entry name" value="Peptidase_M23"/>
    <property type="match status" value="1"/>
</dbReference>
<comment type="caution">
    <text evidence="3">The sequence shown here is derived from an EMBL/GenBank/DDBJ whole genome shotgun (WGS) entry which is preliminary data.</text>
</comment>
<dbReference type="CDD" id="cd12797">
    <property type="entry name" value="M23_peptidase"/>
    <property type="match status" value="1"/>
</dbReference>
<dbReference type="Proteomes" id="UP001235064">
    <property type="component" value="Unassembled WGS sequence"/>
</dbReference>
<feature type="domain" description="M23ase beta-sheet core" evidence="2">
    <location>
        <begin position="15"/>
        <end position="106"/>
    </location>
</feature>
<dbReference type="RefSeq" id="WP_286287630.1">
    <property type="nucleotide sequence ID" value="NZ_JASXSZ010000001.1"/>
</dbReference>
<evidence type="ECO:0000313" key="4">
    <source>
        <dbReference type="Proteomes" id="UP001235064"/>
    </source>
</evidence>
<protein>
    <submittedName>
        <fullName evidence="3">M23 family metallopeptidase</fullName>
        <ecNumber evidence="3">3.4.-.-</ecNumber>
    </submittedName>
</protein>
<dbReference type="InterPro" id="IPR016047">
    <property type="entry name" value="M23ase_b-sheet_dom"/>
</dbReference>
<dbReference type="GO" id="GO:0016787">
    <property type="term" value="F:hydrolase activity"/>
    <property type="evidence" value="ECO:0007669"/>
    <property type="project" value="UniProtKB-KW"/>
</dbReference>
<keyword evidence="3" id="KW-0378">Hydrolase</keyword>
<keyword evidence="4" id="KW-1185">Reference proteome</keyword>
<evidence type="ECO:0000256" key="1">
    <source>
        <dbReference type="ARBA" id="ARBA00022729"/>
    </source>
</evidence>
<accession>A0ABT7MWN8</accession>
<dbReference type="Gene3D" id="2.70.70.10">
    <property type="entry name" value="Glucose Permease (Domain IIA)"/>
    <property type="match status" value="1"/>
</dbReference>
<dbReference type="InterPro" id="IPR050570">
    <property type="entry name" value="Cell_wall_metabolism_enzyme"/>
</dbReference>
<dbReference type="PANTHER" id="PTHR21666:SF289">
    <property type="entry name" value="L-ALA--D-GLU ENDOPEPTIDASE"/>
    <property type="match status" value="1"/>
</dbReference>
<dbReference type="PANTHER" id="PTHR21666">
    <property type="entry name" value="PEPTIDASE-RELATED"/>
    <property type="match status" value="1"/>
</dbReference>
<evidence type="ECO:0000259" key="2">
    <source>
        <dbReference type="Pfam" id="PF01551"/>
    </source>
</evidence>
<proteinExistence type="predicted"/>